<gene>
    <name evidence="1" type="ORF">PISMIDRAFT_533502</name>
</gene>
<evidence type="ECO:0000313" key="2">
    <source>
        <dbReference type="Proteomes" id="UP000054018"/>
    </source>
</evidence>
<dbReference type="HOGENOM" id="CLU_2942699_0_0_1"/>
<dbReference type="AlphaFoldDB" id="A0A0C9YAN2"/>
<evidence type="ECO:0000313" key="1">
    <source>
        <dbReference type="EMBL" id="KIK21810.1"/>
    </source>
</evidence>
<accession>A0A0C9YAN2</accession>
<organism evidence="1 2">
    <name type="scientific">Pisolithus microcarpus 441</name>
    <dbReference type="NCBI Taxonomy" id="765257"/>
    <lineage>
        <taxon>Eukaryota</taxon>
        <taxon>Fungi</taxon>
        <taxon>Dikarya</taxon>
        <taxon>Basidiomycota</taxon>
        <taxon>Agaricomycotina</taxon>
        <taxon>Agaricomycetes</taxon>
        <taxon>Agaricomycetidae</taxon>
        <taxon>Boletales</taxon>
        <taxon>Sclerodermatineae</taxon>
        <taxon>Pisolithaceae</taxon>
        <taxon>Pisolithus</taxon>
    </lineage>
</organism>
<protein>
    <submittedName>
        <fullName evidence="1">Uncharacterized protein</fullName>
    </submittedName>
</protein>
<sequence length="60" mass="6582">MIYCPSTFALSVRPKSVYNGSRVKSKKKRGGGGIGEEWGLYNTLQSLRCLEKYGNSGHDG</sequence>
<name>A0A0C9YAN2_9AGAM</name>
<keyword evidence="2" id="KW-1185">Reference proteome</keyword>
<dbReference type="EMBL" id="KN833746">
    <property type="protein sequence ID" value="KIK21810.1"/>
    <property type="molecule type" value="Genomic_DNA"/>
</dbReference>
<dbReference type="Proteomes" id="UP000054018">
    <property type="component" value="Unassembled WGS sequence"/>
</dbReference>
<proteinExistence type="predicted"/>
<reference evidence="1 2" key="1">
    <citation type="submission" date="2014-04" db="EMBL/GenBank/DDBJ databases">
        <authorList>
            <consortium name="DOE Joint Genome Institute"/>
            <person name="Kuo A."/>
            <person name="Kohler A."/>
            <person name="Costa M.D."/>
            <person name="Nagy L.G."/>
            <person name="Floudas D."/>
            <person name="Copeland A."/>
            <person name="Barry K.W."/>
            <person name="Cichocki N."/>
            <person name="Veneault-Fourrey C."/>
            <person name="LaButti K."/>
            <person name="Lindquist E.A."/>
            <person name="Lipzen A."/>
            <person name="Lundell T."/>
            <person name="Morin E."/>
            <person name="Murat C."/>
            <person name="Sun H."/>
            <person name="Tunlid A."/>
            <person name="Henrissat B."/>
            <person name="Grigoriev I.V."/>
            <person name="Hibbett D.S."/>
            <person name="Martin F."/>
            <person name="Nordberg H.P."/>
            <person name="Cantor M.N."/>
            <person name="Hua S.X."/>
        </authorList>
    </citation>
    <scope>NUCLEOTIDE SEQUENCE [LARGE SCALE GENOMIC DNA]</scope>
    <source>
        <strain evidence="1 2">441</strain>
    </source>
</reference>
<reference evidence="2" key="2">
    <citation type="submission" date="2015-01" db="EMBL/GenBank/DDBJ databases">
        <title>Evolutionary Origins and Diversification of the Mycorrhizal Mutualists.</title>
        <authorList>
            <consortium name="DOE Joint Genome Institute"/>
            <consortium name="Mycorrhizal Genomics Consortium"/>
            <person name="Kohler A."/>
            <person name="Kuo A."/>
            <person name="Nagy L.G."/>
            <person name="Floudas D."/>
            <person name="Copeland A."/>
            <person name="Barry K.W."/>
            <person name="Cichocki N."/>
            <person name="Veneault-Fourrey C."/>
            <person name="LaButti K."/>
            <person name="Lindquist E.A."/>
            <person name="Lipzen A."/>
            <person name="Lundell T."/>
            <person name="Morin E."/>
            <person name="Murat C."/>
            <person name="Riley R."/>
            <person name="Ohm R."/>
            <person name="Sun H."/>
            <person name="Tunlid A."/>
            <person name="Henrissat B."/>
            <person name="Grigoriev I.V."/>
            <person name="Hibbett D.S."/>
            <person name="Martin F."/>
        </authorList>
    </citation>
    <scope>NUCLEOTIDE SEQUENCE [LARGE SCALE GENOMIC DNA]</scope>
    <source>
        <strain evidence="2">441</strain>
    </source>
</reference>